<protein>
    <recommendedName>
        <fullName evidence="4">Type II secretion system protein</fullName>
    </recommendedName>
</protein>
<dbReference type="OrthoDB" id="2970140at2"/>
<organism evidence="2 3">
    <name type="scientific">Oceanobacillus bengalensis</name>
    <dbReference type="NCBI Taxonomy" id="1435466"/>
    <lineage>
        <taxon>Bacteria</taxon>
        <taxon>Bacillati</taxon>
        <taxon>Bacillota</taxon>
        <taxon>Bacilli</taxon>
        <taxon>Bacillales</taxon>
        <taxon>Bacillaceae</taxon>
        <taxon>Oceanobacillus</taxon>
    </lineage>
</organism>
<gene>
    <name evidence="2" type="ORF">D8M05_07915</name>
</gene>
<evidence type="ECO:0000313" key="3">
    <source>
        <dbReference type="Proteomes" id="UP000281813"/>
    </source>
</evidence>
<keyword evidence="1" id="KW-1133">Transmembrane helix</keyword>
<keyword evidence="1" id="KW-0812">Transmembrane</keyword>
<dbReference type="Proteomes" id="UP000281813">
    <property type="component" value="Unassembled WGS sequence"/>
</dbReference>
<evidence type="ECO:0008006" key="4">
    <source>
        <dbReference type="Google" id="ProtNLM"/>
    </source>
</evidence>
<proteinExistence type="predicted"/>
<reference evidence="2 3" key="1">
    <citation type="journal article" date="2015" name="Antonie Van Leeuwenhoek">
        <title>Oceanobacillus bengalensis sp. nov., a bacterium isolated from seawater of the Bay of Bengal.</title>
        <authorList>
            <person name="Yongchang O."/>
            <person name="Xiang W."/>
            <person name="Wang G."/>
        </authorList>
    </citation>
    <scope>NUCLEOTIDE SEQUENCE [LARGE SCALE GENOMIC DNA]</scope>
    <source>
        <strain evidence="2 3">MCCC 1K00260</strain>
    </source>
</reference>
<dbReference type="EMBL" id="RBZO01000010">
    <property type="protein sequence ID" value="RKQ16019.1"/>
    <property type="molecule type" value="Genomic_DNA"/>
</dbReference>
<accession>A0A494Z0K7</accession>
<comment type="caution">
    <text evidence="2">The sequence shown here is derived from an EMBL/GenBank/DDBJ whole genome shotgun (WGS) entry which is preliminary data.</text>
</comment>
<evidence type="ECO:0000256" key="1">
    <source>
        <dbReference type="SAM" id="Phobius"/>
    </source>
</evidence>
<dbReference type="AlphaFoldDB" id="A0A494Z0K7"/>
<keyword evidence="1" id="KW-0472">Membrane</keyword>
<evidence type="ECO:0000313" key="2">
    <source>
        <dbReference type="EMBL" id="RKQ16019.1"/>
    </source>
</evidence>
<feature type="transmembrane region" description="Helical" evidence="1">
    <location>
        <begin position="12"/>
        <end position="33"/>
    </location>
</feature>
<keyword evidence="3" id="KW-1185">Reference proteome</keyword>
<sequence>MKINGYSFVEVLIGTVILFTVITTIGPITSQLFKEQAILSDRRIIIYTLHDELQPYLADKHMIPMSLKKNINGKNVFLMFIDENNYMKGCATWKNAREKQETTCLYGMPAT</sequence>
<dbReference type="RefSeq" id="WP_121130418.1">
    <property type="nucleotide sequence ID" value="NZ_JBHUFK010000026.1"/>
</dbReference>
<name>A0A494Z0K7_9BACI</name>